<dbReference type="EMBL" id="BLXT01002683">
    <property type="protein sequence ID" value="GFN96579.1"/>
    <property type="molecule type" value="Genomic_DNA"/>
</dbReference>
<name>A0AAV3ZPQ7_9GAST</name>
<evidence type="ECO:0000313" key="3">
    <source>
        <dbReference type="Proteomes" id="UP000735302"/>
    </source>
</evidence>
<accession>A0AAV3ZPQ7</accession>
<feature type="transmembrane region" description="Helical" evidence="1">
    <location>
        <begin position="18"/>
        <end position="40"/>
    </location>
</feature>
<keyword evidence="1" id="KW-1133">Transmembrane helix</keyword>
<comment type="caution">
    <text evidence="2">The sequence shown here is derived from an EMBL/GenBank/DDBJ whole genome shotgun (WGS) entry which is preliminary data.</text>
</comment>
<evidence type="ECO:0000313" key="2">
    <source>
        <dbReference type="EMBL" id="GFN96579.1"/>
    </source>
</evidence>
<keyword evidence="3" id="KW-1185">Reference proteome</keyword>
<organism evidence="2 3">
    <name type="scientific">Plakobranchus ocellatus</name>
    <dbReference type="NCBI Taxonomy" id="259542"/>
    <lineage>
        <taxon>Eukaryota</taxon>
        <taxon>Metazoa</taxon>
        <taxon>Spiralia</taxon>
        <taxon>Lophotrochozoa</taxon>
        <taxon>Mollusca</taxon>
        <taxon>Gastropoda</taxon>
        <taxon>Heterobranchia</taxon>
        <taxon>Euthyneura</taxon>
        <taxon>Panpulmonata</taxon>
        <taxon>Sacoglossa</taxon>
        <taxon>Placobranchoidea</taxon>
        <taxon>Plakobranchidae</taxon>
        <taxon>Plakobranchus</taxon>
    </lineage>
</organism>
<gene>
    <name evidence="2" type="ORF">PoB_002308500</name>
</gene>
<sequence length="167" mass="18830">MDNQRRDQAIEHLGYREIFWLTVGSIVIPIYVVACILSIIKAFSDRKAIKARIETRQRNTLRKQPSPVDIIAREVRMNKWHKRKTSIDMHSINTLLKATSNLSNSCDDLEDDYGQAGEIGNFLESVYQTQGDGSGRRGEVGDFLENVYQTDAETGANGGKPNCIELL</sequence>
<dbReference type="AlphaFoldDB" id="A0AAV3ZPQ7"/>
<keyword evidence="1" id="KW-0472">Membrane</keyword>
<protein>
    <submittedName>
        <fullName evidence="2">Uncharacterized protein</fullName>
    </submittedName>
</protein>
<keyword evidence="1" id="KW-0812">Transmembrane</keyword>
<proteinExistence type="predicted"/>
<dbReference type="Proteomes" id="UP000735302">
    <property type="component" value="Unassembled WGS sequence"/>
</dbReference>
<reference evidence="2 3" key="1">
    <citation type="journal article" date="2021" name="Elife">
        <title>Chloroplast acquisition without the gene transfer in kleptoplastic sea slugs, Plakobranchus ocellatus.</title>
        <authorList>
            <person name="Maeda T."/>
            <person name="Takahashi S."/>
            <person name="Yoshida T."/>
            <person name="Shimamura S."/>
            <person name="Takaki Y."/>
            <person name="Nagai Y."/>
            <person name="Toyoda A."/>
            <person name="Suzuki Y."/>
            <person name="Arimoto A."/>
            <person name="Ishii H."/>
            <person name="Satoh N."/>
            <person name="Nishiyama T."/>
            <person name="Hasebe M."/>
            <person name="Maruyama T."/>
            <person name="Minagawa J."/>
            <person name="Obokata J."/>
            <person name="Shigenobu S."/>
        </authorList>
    </citation>
    <scope>NUCLEOTIDE SEQUENCE [LARGE SCALE GENOMIC DNA]</scope>
</reference>
<evidence type="ECO:0000256" key="1">
    <source>
        <dbReference type="SAM" id="Phobius"/>
    </source>
</evidence>